<feature type="signal peptide" evidence="1">
    <location>
        <begin position="1"/>
        <end position="20"/>
    </location>
</feature>
<dbReference type="EMBL" id="JABEBT010000070">
    <property type="protein sequence ID" value="KAF7633776.1"/>
    <property type="molecule type" value="Genomic_DNA"/>
</dbReference>
<organism evidence="2 3">
    <name type="scientific">Meloidogyne graminicola</name>
    <dbReference type="NCBI Taxonomy" id="189291"/>
    <lineage>
        <taxon>Eukaryota</taxon>
        <taxon>Metazoa</taxon>
        <taxon>Ecdysozoa</taxon>
        <taxon>Nematoda</taxon>
        <taxon>Chromadorea</taxon>
        <taxon>Rhabditida</taxon>
        <taxon>Tylenchina</taxon>
        <taxon>Tylenchomorpha</taxon>
        <taxon>Tylenchoidea</taxon>
        <taxon>Meloidogynidae</taxon>
        <taxon>Meloidogyninae</taxon>
        <taxon>Meloidogyne</taxon>
    </lineage>
</organism>
<gene>
    <name evidence="2" type="ORF">Mgra_00006844</name>
</gene>
<name>A0A8S9ZKR7_9BILA</name>
<keyword evidence="1" id="KW-0732">Signal</keyword>
<proteinExistence type="predicted"/>
<evidence type="ECO:0000256" key="1">
    <source>
        <dbReference type="SAM" id="SignalP"/>
    </source>
</evidence>
<feature type="chain" id="PRO_5035918263" evidence="1">
    <location>
        <begin position="21"/>
        <end position="136"/>
    </location>
</feature>
<comment type="caution">
    <text evidence="2">The sequence shown here is derived from an EMBL/GenBank/DDBJ whole genome shotgun (WGS) entry which is preliminary data.</text>
</comment>
<dbReference type="AlphaFoldDB" id="A0A8S9ZKR7"/>
<dbReference type="Proteomes" id="UP000605970">
    <property type="component" value="Unassembled WGS sequence"/>
</dbReference>
<reference evidence="2" key="1">
    <citation type="journal article" date="2020" name="Ecol. Evol.">
        <title>Genome structure and content of the rice root-knot nematode (Meloidogyne graminicola).</title>
        <authorList>
            <person name="Phan N.T."/>
            <person name="Danchin E.G.J."/>
            <person name="Klopp C."/>
            <person name="Perfus-Barbeoch L."/>
            <person name="Kozlowski D.K."/>
            <person name="Koutsovoulos G.D."/>
            <person name="Lopez-Roques C."/>
            <person name="Bouchez O."/>
            <person name="Zahm M."/>
            <person name="Besnard G."/>
            <person name="Bellafiore S."/>
        </authorList>
    </citation>
    <scope>NUCLEOTIDE SEQUENCE</scope>
    <source>
        <strain evidence="2">VN-18</strain>
    </source>
</reference>
<keyword evidence="3" id="KW-1185">Reference proteome</keyword>
<evidence type="ECO:0000313" key="2">
    <source>
        <dbReference type="EMBL" id="KAF7633776.1"/>
    </source>
</evidence>
<protein>
    <submittedName>
        <fullName evidence="2">Uncharacterized protein</fullName>
    </submittedName>
</protein>
<evidence type="ECO:0000313" key="3">
    <source>
        <dbReference type="Proteomes" id="UP000605970"/>
    </source>
</evidence>
<sequence length="136" mass="16367">MKLSIFVILFIIFIIILPNCENTRRKKHAAKHKHVALNTNHMVKYCEEHSQKKIKNRTVRKCCNEIVKDIIKKKKHDKAFKKHMSRNKHLTRVINYFSQIKLPRKCNKIHCSSENNCKFVKNKKQHNHKNNKKKKN</sequence>
<accession>A0A8S9ZKR7</accession>